<dbReference type="RefSeq" id="WP_396768034.1">
    <property type="nucleotide sequence ID" value="NZ_JBITLA010000001.1"/>
</dbReference>
<comment type="subcellular location">
    <subcellularLocation>
        <location evidence="1">Membrane</location>
        <topology evidence="1">Multi-pass membrane protein</topology>
    </subcellularLocation>
</comment>
<dbReference type="Proteomes" id="UP001612812">
    <property type="component" value="Unassembled WGS sequence"/>
</dbReference>
<feature type="transmembrane region" description="Helical" evidence="6">
    <location>
        <begin position="126"/>
        <end position="148"/>
    </location>
</feature>
<name>A0ABW7ZG77_9ACTN</name>
<feature type="transmembrane region" description="Helical" evidence="6">
    <location>
        <begin position="415"/>
        <end position="439"/>
    </location>
</feature>
<dbReference type="InterPro" id="IPR051533">
    <property type="entry name" value="WaaL-like"/>
</dbReference>
<feature type="transmembrane region" description="Helical" evidence="6">
    <location>
        <begin position="97"/>
        <end position="114"/>
    </location>
</feature>
<feature type="transmembrane region" description="Helical" evidence="6">
    <location>
        <begin position="160"/>
        <end position="178"/>
    </location>
</feature>
<dbReference type="PANTHER" id="PTHR37422">
    <property type="entry name" value="TEICHURONIC ACID BIOSYNTHESIS PROTEIN TUAE"/>
    <property type="match status" value="1"/>
</dbReference>
<feature type="transmembrane region" description="Helical" evidence="6">
    <location>
        <begin position="219"/>
        <end position="237"/>
    </location>
</feature>
<evidence type="ECO:0000313" key="9">
    <source>
        <dbReference type="Proteomes" id="UP001612812"/>
    </source>
</evidence>
<organism evidence="8 9">
    <name type="scientific">Micromonospora maritima</name>
    <dbReference type="NCBI Taxonomy" id="986711"/>
    <lineage>
        <taxon>Bacteria</taxon>
        <taxon>Bacillati</taxon>
        <taxon>Actinomycetota</taxon>
        <taxon>Actinomycetes</taxon>
        <taxon>Micromonosporales</taxon>
        <taxon>Micromonosporaceae</taxon>
        <taxon>Micromonospora</taxon>
    </lineage>
</organism>
<evidence type="ECO:0000256" key="1">
    <source>
        <dbReference type="ARBA" id="ARBA00004141"/>
    </source>
</evidence>
<evidence type="ECO:0000256" key="5">
    <source>
        <dbReference type="SAM" id="MobiDB-lite"/>
    </source>
</evidence>
<feature type="transmembrane region" description="Helical" evidence="6">
    <location>
        <begin position="369"/>
        <end position="395"/>
    </location>
</feature>
<dbReference type="InterPro" id="IPR007016">
    <property type="entry name" value="O-antigen_ligase-rel_domated"/>
</dbReference>
<dbReference type="EMBL" id="JBITLE010000002">
    <property type="protein sequence ID" value="MFI7261849.1"/>
    <property type="molecule type" value="Genomic_DNA"/>
</dbReference>
<gene>
    <name evidence="8" type="ORF">ACIBP4_05970</name>
</gene>
<keyword evidence="2 6" id="KW-0812">Transmembrane</keyword>
<proteinExistence type="predicted"/>
<keyword evidence="3 6" id="KW-1133">Transmembrane helix</keyword>
<evidence type="ECO:0000256" key="3">
    <source>
        <dbReference type="ARBA" id="ARBA00022989"/>
    </source>
</evidence>
<accession>A0ABW7ZG77</accession>
<evidence type="ECO:0000259" key="7">
    <source>
        <dbReference type="Pfam" id="PF04932"/>
    </source>
</evidence>
<evidence type="ECO:0000313" key="8">
    <source>
        <dbReference type="EMBL" id="MFI7261849.1"/>
    </source>
</evidence>
<dbReference type="PANTHER" id="PTHR37422:SF13">
    <property type="entry name" value="LIPOPOLYSACCHARIDE BIOSYNTHESIS PROTEIN PA4999-RELATED"/>
    <property type="match status" value="1"/>
</dbReference>
<feature type="transmembrane region" description="Helical" evidence="6">
    <location>
        <begin position="185"/>
        <end position="207"/>
    </location>
</feature>
<dbReference type="GO" id="GO:0016874">
    <property type="term" value="F:ligase activity"/>
    <property type="evidence" value="ECO:0007669"/>
    <property type="project" value="UniProtKB-KW"/>
</dbReference>
<feature type="compositionally biased region" description="Low complexity" evidence="5">
    <location>
        <begin position="450"/>
        <end position="487"/>
    </location>
</feature>
<reference evidence="8 9" key="1">
    <citation type="submission" date="2024-10" db="EMBL/GenBank/DDBJ databases">
        <title>The Natural Products Discovery Center: Release of the First 8490 Sequenced Strains for Exploring Actinobacteria Biosynthetic Diversity.</title>
        <authorList>
            <person name="Kalkreuter E."/>
            <person name="Kautsar S.A."/>
            <person name="Yang D."/>
            <person name="Bader C.D."/>
            <person name="Teijaro C.N."/>
            <person name="Fluegel L."/>
            <person name="Davis C.M."/>
            <person name="Simpson J.R."/>
            <person name="Lauterbach L."/>
            <person name="Steele A.D."/>
            <person name="Gui C."/>
            <person name="Meng S."/>
            <person name="Li G."/>
            <person name="Viehrig K."/>
            <person name="Ye F."/>
            <person name="Su P."/>
            <person name="Kiefer A.F."/>
            <person name="Nichols A."/>
            <person name="Cepeda A.J."/>
            <person name="Yan W."/>
            <person name="Fan B."/>
            <person name="Jiang Y."/>
            <person name="Adhikari A."/>
            <person name="Zheng C.-J."/>
            <person name="Schuster L."/>
            <person name="Cowan T.M."/>
            <person name="Smanski M.J."/>
            <person name="Chevrette M.G."/>
            <person name="De Carvalho L.P.S."/>
            <person name="Shen B."/>
        </authorList>
    </citation>
    <scope>NUCLEOTIDE SEQUENCE [LARGE SCALE GENOMIC DNA]</scope>
    <source>
        <strain evidence="8 9">NPDC049845</strain>
    </source>
</reference>
<sequence length="487" mass="49862">MTAHQGLTTVHRPGGSDRGYGVGPNPVLWRGVWPLAVVVVGTLTGYLAVQRPALLALAVAALAVTLVGFRRPDLVLLAMVPMSVAHVSFGYGGDPGAAVVVTGAVGVCLLVAVPMRPEPLRPRVDWTLLCVVAFGVLLVASTTVRSTVGTPVLAGKFGGLSHLVIVVAGLLLLVATIWTAPDPAAVARLTALTGGIIATHALLNGSYNLGRLEGLGLNSNYLAAVLAPTVGVGIGLARQSRRPYWLVPAAVCLFAVQQTQSRGGMLAAVAGIGVALLAARPTGQRLVGAALVAGAGGLAYAYRGLLWALVFGSRPADQLGDSSGRTEVARAALDAILQHPFTGIGYRMFPYYALGHPEVGRYLYTHDDYLGLAAEAGLPAALIFLTLVVGGLTAAGGLRLTAVRAGVAAGAVNLVFANILVCPVAIVGFWIGLGCLLAHGRHRRLRPGRPSRAPSSGPSAVPSLRVVGQQPGPADAGAPRRPVAVTR</sequence>
<evidence type="ECO:0000256" key="2">
    <source>
        <dbReference type="ARBA" id="ARBA00022692"/>
    </source>
</evidence>
<dbReference type="Pfam" id="PF04932">
    <property type="entry name" value="Wzy_C"/>
    <property type="match status" value="1"/>
</dbReference>
<evidence type="ECO:0000256" key="6">
    <source>
        <dbReference type="SAM" id="Phobius"/>
    </source>
</evidence>
<feature type="transmembrane region" description="Helical" evidence="6">
    <location>
        <begin position="27"/>
        <end position="47"/>
    </location>
</feature>
<feature type="domain" description="O-antigen ligase-related" evidence="7">
    <location>
        <begin position="250"/>
        <end position="385"/>
    </location>
</feature>
<feature type="transmembrane region" description="Helical" evidence="6">
    <location>
        <begin position="53"/>
        <end position="69"/>
    </location>
</feature>
<feature type="transmembrane region" description="Helical" evidence="6">
    <location>
        <begin position="286"/>
        <end position="310"/>
    </location>
</feature>
<evidence type="ECO:0000256" key="4">
    <source>
        <dbReference type="ARBA" id="ARBA00023136"/>
    </source>
</evidence>
<keyword evidence="4 6" id="KW-0472">Membrane</keyword>
<keyword evidence="8" id="KW-0436">Ligase</keyword>
<comment type="caution">
    <text evidence="8">The sequence shown here is derived from an EMBL/GenBank/DDBJ whole genome shotgun (WGS) entry which is preliminary data.</text>
</comment>
<keyword evidence="9" id="KW-1185">Reference proteome</keyword>
<feature type="region of interest" description="Disordered" evidence="5">
    <location>
        <begin position="446"/>
        <end position="487"/>
    </location>
</feature>
<protein>
    <submittedName>
        <fullName evidence="8">O-antigen ligase family protein</fullName>
    </submittedName>
</protein>